<dbReference type="GO" id="GO:0003677">
    <property type="term" value="F:DNA binding"/>
    <property type="evidence" value="ECO:0007669"/>
    <property type="project" value="InterPro"/>
</dbReference>
<dbReference type="GO" id="GO:0009378">
    <property type="term" value="F:four-way junction helicase activity"/>
    <property type="evidence" value="ECO:0007669"/>
    <property type="project" value="InterPro"/>
</dbReference>
<organism evidence="4 5">
    <name type="scientific">Candidatus Uhrbacteria bacterium GW2011_GWF2_41_16</name>
    <dbReference type="NCBI Taxonomy" id="1618997"/>
    <lineage>
        <taxon>Bacteria</taxon>
        <taxon>Candidatus Uhriibacteriota</taxon>
    </lineage>
</organism>
<dbReference type="InterPro" id="IPR008824">
    <property type="entry name" value="RuvB-like_N"/>
</dbReference>
<gene>
    <name evidence="4" type="ORF">UU48_C0046G0001</name>
</gene>
<dbReference type="Pfam" id="PF05496">
    <property type="entry name" value="RuvB_N"/>
    <property type="match status" value="1"/>
</dbReference>
<dbReference type="EMBL" id="LCAU01000046">
    <property type="protein sequence ID" value="KKR95639.1"/>
    <property type="molecule type" value="Genomic_DNA"/>
</dbReference>
<dbReference type="SUPFAM" id="SSF52540">
    <property type="entry name" value="P-loop containing nucleoside triphosphate hydrolases"/>
    <property type="match status" value="1"/>
</dbReference>
<protein>
    <submittedName>
        <fullName evidence="4">Holliday junction ATP-dependent DNA helicase RuvB</fullName>
    </submittedName>
</protein>
<keyword evidence="1" id="KW-0547">Nucleotide-binding</keyword>
<dbReference type="InterPro" id="IPR027417">
    <property type="entry name" value="P-loop_NTPase"/>
</dbReference>
<keyword evidence="4" id="KW-0378">Hydrolase</keyword>
<dbReference type="GO" id="GO:0006281">
    <property type="term" value="P:DNA repair"/>
    <property type="evidence" value="ECO:0007669"/>
    <property type="project" value="InterPro"/>
</dbReference>
<keyword evidence="4" id="KW-0347">Helicase</keyword>
<evidence type="ECO:0000256" key="2">
    <source>
        <dbReference type="ARBA" id="ARBA00022840"/>
    </source>
</evidence>
<proteinExistence type="inferred from homology"/>
<dbReference type="Proteomes" id="UP000034746">
    <property type="component" value="Unassembled WGS sequence"/>
</dbReference>
<reference evidence="4 5" key="1">
    <citation type="journal article" date="2015" name="Nature">
        <title>rRNA introns, odd ribosomes, and small enigmatic genomes across a large radiation of phyla.</title>
        <authorList>
            <person name="Brown C.T."/>
            <person name="Hug L.A."/>
            <person name="Thomas B.C."/>
            <person name="Sharon I."/>
            <person name="Castelle C.J."/>
            <person name="Singh A."/>
            <person name="Wilkins M.J."/>
            <person name="Williams K.H."/>
            <person name="Banfield J.F."/>
        </authorList>
    </citation>
    <scope>NUCLEOTIDE SEQUENCE [LARGE SCALE GENOMIC DNA]</scope>
</reference>
<evidence type="ECO:0000256" key="1">
    <source>
        <dbReference type="ARBA" id="ARBA00022741"/>
    </source>
</evidence>
<keyword evidence="2" id="KW-0067">ATP-binding</keyword>
<dbReference type="CDD" id="cd00009">
    <property type="entry name" value="AAA"/>
    <property type="match status" value="1"/>
</dbReference>
<dbReference type="InterPro" id="IPR003593">
    <property type="entry name" value="AAA+_ATPase"/>
</dbReference>
<dbReference type="PANTHER" id="PTHR42848">
    <property type="match status" value="1"/>
</dbReference>
<dbReference type="PANTHER" id="PTHR42848:SF1">
    <property type="entry name" value="HOLLIDAY JUNCTION BRANCH MIGRATION COMPLEX SUBUNIT RUVB"/>
    <property type="match status" value="1"/>
</dbReference>
<sequence length="157" mass="17690">MPDRIFTSDLDEEEKKFEAGLRPETLAEYIGQDKIKENLYIFIEAARRRTEALDHVLFHGPPGLGKTTLAYIMAKELGVGIKSTSGPVIERQGDLAAILTNLQRQEVLFIDEIHRLNPTIEEVLYPAMEDYKIDILIGQGPAARTLKLDIPRFTLIG</sequence>
<dbReference type="InterPro" id="IPR004605">
    <property type="entry name" value="DNA_helicase_Holl-junc_RuvB"/>
</dbReference>
<dbReference type="SMART" id="SM00382">
    <property type="entry name" value="AAA"/>
    <property type="match status" value="1"/>
</dbReference>
<dbReference type="GO" id="GO:0005524">
    <property type="term" value="F:ATP binding"/>
    <property type="evidence" value="ECO:0007669"/>
    <property type="project" value="UniProtKB-KW"/>
</dbReference>
<dbReference type="GO" id="GO:0006310">
    <property type="term" value="P:DNA recombination"/>
    <property type="evidence" value="ECO:0007669"/>
    <property type="project" value="InterPro"/>
</dbReference>
<accession>A0A0G0V3V5</accession>
<evidence type="ECO:0000313" key="4">
    <source>
        <dbReference type="EMBL" id="KKR95639.1"/>
    </source>
</evidence>
<comment type="caution">
    <text evidence="4">The sequence shown here is derived from an EMBL/GenBank/DDBJ whole genome shotgun (WGS) entry which is preliminary data.</text>
</comment>
<dbReference type="Gene3D" id="3.40.50.300">
    <property type="entry name" value="P-loop containing nucleotide triphosphate hydrolases"/>
    <property type="match status" value="1"/>
</dbReference>
<evidence type="ECO:0000259" key="3">
    <source>
        <dbReference type="SMART" id="SM00382"/>
    </source>
</evidence>
<feature type="non-terminal residue" evidence="4">
    <location>
        <position position="157"/>
    </location>
</feature>
<evidence type="ECO:0000313" key="5">
    <source>
        <dbReference type="Proteomes" id="UP000034746"/>
    </source>
</evidence>
<dbReference type="AlphaFoldDB" id="A0A0G0V3V5"/>
<dbReference type="HAMAP" id="MF_00016">
    <property type="entry name" value="DNA_HJ_migration_RuvB"/>
    <property type="match status" value="1"/>
</dbReference>
<feature type="domain" description="AAA+ ATPase" evidence="3">
    <location>
        <begin position="52"/>
        <end position="154"/>
    </location>
</feature>
<name>A0A0G0V3V5_9BACT</name>